<organism evidence="1 2">
    <name type="scientific">Rubidibacter lacunae KORDI 51-2</name>
    <dbReference type="NCBI Taxonomy" id="582515"/>
    <lineage>
        <taxon>Bacteria</taxon>
        <taxon>Bacillati</taxon>
        <taxon>Cyanobacteriota</taxon>
        <taxon>Cyanophyceae</taxon>
        <taxon>Oscillatoriophycideae</taxon>
        <taxon>Chroococcales</taxon>
        <taxon>Aphanothecaceae</taxon>
        <taxon>Rubidibacter</taxon>
    </lineage>
</organism>
<dbReference type="GO" id="GO:0016853">
    <property type="term" value="F:isomerase activity"/>
    <property type="evidence" value="ECO:0007669"/>
    <property type="project" value="InterPro"/>
</dbReference>
<evidence type="ECO:0000313" key="1">
    <source>
        <dbReference type="EMBL" id="ERN40907.1"/>
    </source>
</evidence>
<dbReference type="InParanoid" id="U5DIZ4"/>
<protein>
    <submittedName>
        <fullName evidence="1">Galactose mutarotase</fullName>
    </submittedName>
</protein>
<dbReference type="PANTHER" id="PTHR11122:SF13">
    <property type="entry name" value="GLUCOSE-6-PHOSPHATE 1-EPIMERASE"/>
    <property type="match status" value="1"/>
</dbReference>
<dbReference type="GO" id="GO:0030246">
    <property type="term" value="F:carbohydrate binding"/>
    <property type="evidence" value="ECO:0007669"/>
    <property type="project" value="InterPro"/>
</dbReference>
<dbReference type="EMBL" id="ASSJ01000064">
    <property type="protein sequence ID" value="ERN40907.1"/>
    <property type="molecule type" value="Genomic_DNA"/>
</dbReference>
<dbReference type="Gene3D" id="2.70.98.10">
    <property type="match status" value="1"/>
</dbReference>
<dbReference type="OrthoDB" id="9795355at2"/>
<dbReference type="GO" id="GO:0005975">
    <property type="term" value="P:carbohydrate metabolic process"/>
    <property type="evidence" value="ECO:0007669"/>
    <property type="project" value="InterPro"/>
</dbReference>
<dbReference type="RefSeq" id="WP_022607823.1">
    <property type="nucleotide sequence ID" value="NZ_ASSJ01000064.1"/>
</dbReference>
<name>U5DIZ4_9CHRO</name>
<comment type="caution">
    <text evidence="1">The sequence shown here is derived from an EMBL/GenBank/DDBJ whole genome shotgun (WGS) entry which is preliminary data.</text>
</comment>
<dbReference type="Pfam" id="PF01263">
    <property type="entry name" value="Aldose_epim"/>
    <property type="match status" value="1"/>
</dbReference>
<dbReference type="InterPro" id="IPR011013">
    <property type="entry name" value="Gal_mutarotase_sf_dom"/>
</dbReference>
<evidence type="ECO:0000313" key="2">
    <source>
        <dbReference type="Proteomes" id="UP000016960"/>
    </source>
</evidence>
<dbReference type="InterPro" id="IPR008183">
    <property type="entry name" value="Aldose_1/G6P_1-epimerase"/>
</dbReference>
<sequence>MTFAIAVKQDPYQTYILSDDSAQSRVEVVPERGGIVTRWRIQGQDLLYLDTERFADPTKSVRGGIPILFPICGDLPDDTYTLEGKSYQLPRHGFARDLPWSVSDRVTDGHAGLTLVLKSNERTREQYPFDFQVTFAYQLRGKTLTLQQRYSNYSASPMPFSLGLHPYFQVGDKQQLAFDIPAARYFDRANNVGGPFNNSFDFTRNEVDATLTPLARREASFEDRARGIKLTVRYSEECSTLVFWMLQDKPFICLEPWSAPRNALITGEHLLSLEPGASLDTTVELVADTLRKENDDT</sequence>
<keyword evidence="2" id="KW-1185">Reference proteome</keyword>
<dbReference type="Proteomes" id="UP000016960">
    <property type="component" value="Unassembled WGS sequence"/>
</dbReference>
<accession>U5DIZ4</accession>
<reference evidence="1 2" key="1">
    <citation type="submission" date="2013-05" db="EMBL/GenBank/DDBJ databases">
        <title>Draft genome sequence of Rubidibacter lacunae KORDI 51-2.</title>
        <authorList>
            <person name="Choi D.H."/>
            <person name="Noh J.H."/>
            <person name="Kwon K.-K."/>
            <person name="Lee J.-H."/>
            <person name="Ryu J.-Y."/>
        </authorList>
    </citation>
    <scope>NUCLEOTIDE SEQUENCE [LARGE SCALE GENOMIC DNA]</scope>
    <source>
        <strain evidence="1 2">KORDI 51-2</strain>
    </source>
</reference>
<dbReference type="STRING" id="582515.KR51_00025160"/>
<dbReference type="eggNOG" id="COG2017">
    <property type="taxonomic scope" value="Bacteria"/>
</dbReference>
<dbReference type="CDD" id="cd09025">
    <property type="entry name" value="Aldose_epim_Slr1438"/>
    <property type="match status" value="1"/>
</dbReference>
<proteinExistence type="predicted"/>
<dbReference type="SUPFAM" id="SSF74650">
    <property type="entry name" value="Galactose mutarotase-like"/>
    <property type="match status" value="1"/>
</dbReference>
<dbReference type="PANTHER" id="PTHR11122">
    <property type="entry name" value="APOSPORY-ASSOCIATED PROTEIN C-RELATED"/>
    <property type="match status" value="1"/>
</dbReference>
<dbReference type="InterPro" id="IPR014718">
    <property type="entry name" value="GH-type_carb-bd"/>
</dbReference>
<gene>
    <name evidence="1" type="ORF">KR51_00025160</name>
</gene>
<dbReference type="AlphaFoldDB" id="U5DIZ4"/>
<dbReference type="PATRIC" id="fig|582515.4.peg.2828"/>